<protein>
    <recommendedName>
        <fullName evidence="4">Porin</fullName>
    </recommendedName>
</protein>
<feature type="region of interest" description="Disordered" evidence="1">
    <location>
        <begin position="1"/>
        <end position="28"/>
    </location>
</feature>
<dbReference type="OrthoDB" id="9793561at2"/>
<evidence type="ECO:0000313" key="2">
    <source>
        <dbReference type="EMBL" id="TPE58709.1"/>
    </source>
</evidence>
<name>A0A501XE24_9SPHN</name>
<evidence type="ECO:0008006" key="4">
    <source>
        <dbReference type="Google" id="ProtNLM"/>
    </source>
</evidence>
<dbReference type="AlphaFoldDB" id="A0A501XE24"/>
<dbReference type="Proteomes" id="UP000319897">
    <property type="component" value="Unassembled WGS sequence"/>
</dbReference>
<dbReference type="EMBL" id="VFSU01000034">
    <property type="protein sequence ID" value="TPE58709.1"/>
    <property type="molecule type" value="Genomic_DNA"/>
</dbReference>
<evidence type="ECO:0000313" key="3">
    <source>
        <dbReference type="Proteomes" id="UP000319897"/>
    </source>
</evidence>
<proteinExistence type="predicted"/>
<evidence type="ECO:0000256" key="1">
    <source>
        <dbReference type="SAM" id="MobiDB-lite"/>
    </source>
</evidence>
<dbReference type="NCBIfam" id="TIGR02001">
    <property type="entry name" value="gcw_chp"/>
    <property type="match status" value="1"/>
</dbReference>
<accession>A0A501XE24</accession>
<organism evidence="2 3">
    <name type="scientific">Sandaracinobacter neustonicus</name>
    <dbReference type="NCBI Taxonomy" id="1715348"/>
    <lineage>
        <taxon>Bacteria</taxon>
        <taxon>Pseudomonadati</taxon>
        <taxon>Pseudomonadota</taxon>
        <taxon>Alphaproteobacteria</taxon>
        <taxon>Sphingomonadales</taxon>
        <taxon>Sphingosinicellaceae</taxon>
        <taxon>Sandaracinobacter</taxon>
    </lineage>
</organism>
<gene>
    <name evidence="2" type="ORF">FJQ54_16825</name>
</gene>
<comment type="caution">
    <text evidence="2">The sequence shown here is derived from an EMBL/GenBank/DDBJ whole genome shotgun (WGS) entry which is preliminary data.</text>
</comment>
<keyword evidence="3" id="KW-1185">Reference proteome</keyword>
<sequence>MGQTGGILPAQQHAQQPGTMPEASASTIRPVPRCTGYQERKMKAVSSISSRAVLAGALMLAGLSAPTAAFAEDEAKPLSVSGNVAFVTDYRFRGISYSDLDPAVQGGINLNSSTGLFASIWGSSIADFNGSTVEMDFTGGWSGDIAGTTTTAGVIYYTYPGGSNTNIVELFGSVAIPLGPVTATFGLNWAPDQKNLSTSSRYAFGQISGAIPGTPITLKGVLGNERGGLVVDDSGTKTHKWDWLIGADVTWEALTFGVAYVGNNLTNNKVDGFRFNRPAQETVVFSVTAAF</sequence>
<reference evidence="2 3" key="1">
    <citation type="submission" date="2019-06" db="EMBL/GenBank/DDBJ databases">
        <authorList>
            <person name="Lee I."/>
            <person name="Jang G.I."/>
            <person name="Hwang C.Y."/>
        </authorList>
    </citation>
    <scope>NUCLEOTIDE SEQUENCE [LARGE SCALE GENOMIC DNA]</scope>
    <source>
        <strain evidence="2 3">PAMC 28131</strain>
    </source>
</reference>
<dbReference type="InterPro" id="IPR010239">
    <property type="entry name" value="CHP02001"/>
</dbReference>
<dbReference type="Pfam" id="PF09694">
    <property type="entry name" value="Gcw_chp"/>
    <property type="match status" value="1"/>
</dbReference>